<evidence type="ECO:0000256" key="4">
    <source>
        <dbReference type="PIRNR" id="PIRNR006078"/>
    </source>
</evidence>
<dbReference type="PANTHER" id="PTHR21599:SF0">
    <property type="entry name" value="GLYCERATE KINASE"/>
    <property type="match status" value="1"/>
</dbReference>
<dbReference type="Pfam" id="PF02595">
    <property type="entry name" value="Gly_kinase"/>
    <property type="match status" value="1"/>
</dbReference>
<dbReference type="PIRSF" id="PIRSF006078">
    <property type="entry name" value="GlxK"/>
    <property type="match status" value="1"/>
</dbReference>
<dbReference type="InterPro" id="IPR004381">
    <property type="entry name" value="Glycerate_kinase"/>
</dbReference>
<dbReference type="Gene3D" id="3.40.50.10350">
    <property type="entry name" value="Glycerate kinase, domain 1"/>
    <property type="match status" value="1"/>
</dbReference>
<comment type="caution">
    <text evidence="5">The sequence shown here is derived from an EMBL/GenBank/DDBJ whole genome shotgun (WGS) entry which is preliminary data.</text>
</comment>
<evidence type="ECO:0000256" key="1">
    <source>
        <dbReference type="ARBA" id="ARBA00006284"/>
    </source>
</evidence>
<evidence type="ECO:0000256" key="3">
    <source>
        <dbReference type="ARBA" id="ARBA00022777"/>
    </source>
</evidence>
<dbReference type="InterPro" id="IPR018193">
    <property type="entry name" value="Glyc_kinase_flavodox-like_fold"/>
</dbReference>
<dbReference type="PANTHER" id="PTHR21599">
    <property type="entry name" value="GLYCERATE KINASE"/>
    <property type="match status" value="1"/>
</dbReference>
<dbReference type="Proteomes" id="UP001597492">
    <property type="component" value="Unassembled WGS sequence"/>
</dbReference>
<keyword evidence="6" id="KW-1185">Reference proteome</keyword>
<organism evidence="5 6">
    <name type="scientific">Gulosibacter faecalis</name>
    <dbReference type="NCBI Taxonomy" id="272240"/>
    <lineage>
        <taxon>Bacteria</taxon>
        <taxon>Bacillati</taxon>
        <taxon>Actinomycetota</taxon>
        <taxon>Actinomycetes</taxon>
        <taxon>Micrococcales</taxon>
        <taxon>Microbacteriaceae</taxon>
        <taxon>Gulosibacter</taxon>
    </lineage>
</organism>
<dbReference type="SUPFAM" id="SSF110738">
    <property type="entry name" value="Glycerate kinase I"/>
    <property type="match status" value="1"/>
</dbReference>
<evidence type="ECO:0000256" key="2">
    <source>
        <dbReference type="ARBA" id="ARBA00022679"/>
    </source>
</evidence>
<dbReference type="EMBL" id="JBHUNE010000003">
    <property type="protein sequence ID" value="MFD2757384.1"/>
    <property type="molecule type" value="Genomic_DNA"/>
</dbReference>
<dbReference type="GO" id="GO:0016301">
    <property type="term" value="F:kinase activity"/>
    <property type="evidence" value="ECO:0007669"/>
    <property type="project" value="UniProtKB-KW"/>
</dbReference>
<proteinExistence type="inferred from homology"/>
<sequence>MHRRIVICPDSFKGTCPAADVAAAIIRGWRSVRPDDECVAAPMADGGEGTIDALAAGAPDAVRHELRVTGPVGDDVTATVLELPDGAWVVELAETSGIAYLDAVTRDTAATATTRGLGEAIRFALDHGAHRVLVGLGSSASTDGGAGALAALGAKLTDARGRDIAPGNAGLHDLDSLDLTNLVPPPPGGIVALTDVESPLLGPAGAAAVFGPQKGATPDDVARFDAGLARLAGLVGATADPDAPGAGAAGGAGFGLLITGARIRPGADEIAAAVHLETLVADADLVITGEGSFDAQSLAGKVPSTVLAAARAANVPMHVIAGRVEASAEFDASLRANPTVASTHSLTELAGSADAAMRDTARYLEAAATELARSLTDNTRQKATPQ</sequence>
<dbReference type="Gene3D" id="3.90.1510.10">
    <property type="entry name" value="Glycerate kinase, domain 2"/>
    <property type="match status" value="1"/>
</dbReference>
<comment type="similarity">
    <text evidence="1 4">Belongs to the glycerate kinase type-1 family.</text>
</comment>
<evidence type="ECO:0000313" key="5">
    <source>
        <dbReference type="EMBL" id="MFD2757384.1"/>
    </source>
</evidence>
<dbReference type="RefSeq" id="WP_026339623.1">
    <property type="nucleotide sequence ID" value="NZ_JBHUNE010000003.1"/>
</dbReference>
<evidence type="ECO:0000313" key="6">
    <source>
        <dbReference type="Proteomes" id="UP001597492"/>
    </source>
</evidence>
<gene>
    <name evidence="5" type="ORF">ACFSW7_03205</name>
</gene>
<dbReference type="InterPro" id="IPR018197">
    <property type="entry name" value="Glycerate_kinase_RE-like"/>
</dbReference>
<accession>A0ABW5UY80</accession>
<protein>
    <submittedName>
        <fullName evidence="5">Glycerate kinase</fullName>
    </submittedName>
</protein>
<dbReference type="InterPro" id="IPR036129">
    <property type="entry name" value="Glycerate_kinase_sf"/>
</dbReference>
<keyword evidence="3 4" id="KW-0418">Kinase</keyword>
<name>A0ABW5UY80_9MICO</name>
<dbReference type="NCBIfam" id="TIGR00045">
    <property type="entry name" value="glycerate kinase"/>
    <property type="match status" value="1"/>
</dbReference>
<keyword evidence="2 4" id="KW-0808">Transferase</keyword>
<reference evidence="6" key="1">
    <citation type="journal article" date="2019" name="Int. J. Syst. Evol. Microbiol.">
        <title>The Global Catalogue of Microorganisms (GCM) 10K type strain sequencing project: providing services to taxonomists for standard genome sequencing and annotation.</title>
        <authorList>
            <consortium name="The Broad Institute Genomics Platform"/>
            <consortium name="The Broad Institute Genome Sequencing Center for Infectious Disease"/>
            <person name="Wu L."/>
            <person name="Ma J."/>
        </authorList>
    </citation>
    <scope>NUCLEOTIDE SEQUENCE [LARGE SCALE GENOMIC DNA]</scope>
    <source>
        <strain evidence="6">TISTR 1514</strain>
    </source>
</reference>